<protein>
    <recommendedName>
        <fullName evidence="3">Addiction module toxin RelE</fullName>
    </recommendedName>
</protein>
<dbReference type="Pfam" id="PF05973">
    <property type="entry name" value="Gp49"/>
    <property type="match status" value="1"/>
</dbReference>
<accession>Q2IFE1</accession>
<dbReference type="InterPro" id="IPR009241">
    <property type="entry name" value="HigB-like"/>
</dbReference>
<reference evidence="1" key="1">
    <citation type="submission" date="2006-01" db="EMBL/GenBank/DDBJ databases">
        <title>Complete sequence of Anaeromyxobacter dehalogenans 2CP-C.</title>
        <authorList>
            <consortium name="US DOE Joint Genome Institute"/>
            <person name="Copeland A."/>
            <person name="Lucas S."/>
            <person name="Lapidus A."/>
            <person name="Barry K."/>
            <person name="Detter J.C."/>
            <person name="Glavina T."/>
            <person name="Hammon N."/>
            <person name="Israni S."/>
            <person name="Pitluck S."/>
            <person name="Brettin T."/>
            <person name="Bruce D."/>
            <person name="Han C."/>
            <person name="Tapia R."/>
            <person name="Gilna P."/>
            <person name="Kiss H."/>
            <person name="Schmutz J."/>
            <person name="Larimer F."/>
            <person name="Land M."/>
            <person name="Kyrpides N."/>
            <person name="Anderson I."/>
            <person name="Sanford R.A."/>
            <person name="Ritalahti K.M."/>
            <person name="Thomas H.S."/>
            <person name="Kirby J.R."/>
            <person name="Zhulin I.B."/>
            <person name="Loeffler F.E."/>
            <person name="Richardson P."/>
        </authorList>
    </citation>
    <scope>NUCLEOTIDE SEQUENCE</scope>
    <source>
        <strain evidence="1">2CP-C</strain>
    </source>
</reference>
<organism evidence="1 2">
    <name type="scientific">Anaeromyxobacter dehalogenans (strain 2CP-C)</name>
    <dbReference type="NCBI Taxonomy" id="290397"/>
    <lineage>
        <taxon>Bacteria</taxon>
        <taxon>Pseudomonadati</taxon>
        <taxon>Myxococcota</taxon>
        <taxon>Myxococcia</taxon>
        <taxon>Myxococcales</taxon>
        <taxon>Cystobacterineae</taxon>
        <taxon>Anaeromyxobacteraceae</taxon>
        <taxon>Anaeromyxobacter</taxon>
    </lineage>
</organism>
<evidence type="ECO:0000313" key="1">
    <source>
        <dbReference type="EMBL" id="ABC83302.1"/>
    </source>
</evidence>
<dbReference type="eggNOG" id="COG4683">
    <property type="taxonomic scope" value="Bacteria"/>
</dbReference>
<dbReference type="HOGENOM" id="CLU_107454_2_0_7"/>
<dbReference type="AlphaFoldDB" id="Q2IFE1"/>
<name>Q2IFE1_ANADE</name>
<dbReference type="RefSeq" id="WP_011422584.1">
    <property type="nucleotide sequence ID" value="NC_007760.1"/>
</dbReference>
<gene>
    <name evidence="1" type="ordered locus">Adeh_3536</name>
</gene>
<dbReference type="STRING" id="290397.Adeh_3536"/>
<proteinExistence type="predicted"/>
<evidence type="ECO:0008006" key="3">
    <source>
        <dbReference type="Google" id="ProtNLM"/>
    </source>
</evidence>
<sequence>MLQGVKILEQVGITLGEPYSSALKGTRHPLRELRPKRGASPLRIIYAFDPKREALLLIGGDKGNDKRFYERTIPKAERLWDAHLQHLEKEGNR</sequence>
<dbReference type="KEGG" id="ade:Adeh_3536"/>
<dbReference type="Proteomes" id="UP000001935">
    <property type="component" value="Chromosome"/>
</dbReference>
<evidence type="ECO:0000313" key="2">
    <source>
        <dbReference type="Proteomes" id="UP000001935"/>
    </source>
</evidence>
<dbReference type="EMBL" id="CP000251">
    <property type="protein sequence ID" value="ABC83302.1"/>
    <property type="molecule type" value="Genomic_DNA"/>
</dbReference>